<evidence type="ECO:0000313" key="1">
    <source>
        <dbReference type="EMBL" id="GFS44797.1"/>
    </source>
</evidence>
<organism evidence="1 2">
    <name type="scientific">Nephila pilipes</name>
    <name type="common">Giant wood spider</name>
    <name type="synonym">Nephila maculata</name>
    <dbReference type="NCBI Taxonomy" id="299642"/>
    <lineage>
        <taxon>Eukaryota</taxon>
        <taxon>Metazoa</taxon>
        <taxon>Ecdysozoa</taxon>
        <taxon>Arthropoda</taxon>
        <taxon>Chelicerata</taxon>
        <taxon>Arachnida</taxon>
        <taxon>Araneae</taxon>
        <taxon>Araneomorphae</taxon>
        <taxon>Entelegynae</taxon>
        <taxon>Araneoidea</taxon>
        <taxon>Nephilidae</taxon>
        <taxon>Nephila</taxon>
    </lineage>
</organism>
<evidence type="ECO:0000313" key="2">
    <source>
        <dbReference type="Proteomes" id="UP000887013"/>
    </source>
</evidence>
<accession>A0A8X6KFA9</accession>
<protein>
    <submittedName>
        <fullName evidence="1">Uncharacterized protein</fullName>
    </submittedName>
</protein>
<name>A0A8X6KFA9_NEPPI</name>
<reference evidence="1" key="1">
    <citation type="submission" date="2020-08" db="EMBL/GenBank/DDBJ databases">
        <title>Multicomponent nature underlies the extraordinary mechanical properties of spider dragline silk.</title>
        <authorList>
            <person name="Kono N."/>
            <person name="Nakamura H."/>
            <person name="Mori M."/>
            <person name="Yoshida Y."/>
            <person name="Ohtoshi R."/>
            <person name="Malay A.D."/>
            <person name="Moran D.A.P."/>
            <person name="Tomita M."/>
            <person name="Numata K."/>
            <person name="Arakawa K."/>
        </authorList>
    </citation>
    <scope>NUCLEOTIDE SEQUENCE</scope>
</reference>
<sequence length="117" mass="13360">MLVWKMYGDFFPRLKKREKKHTETGQFLPLELLLSTLPSWRLQRKDRRGAPSEENRISGSGYFIASSPGPKIRRGLPLRWSHGASVLSHIRVPPLPRSSPTPLALLFSWWSAVVPSI</sequence>
<dbReference type="OrthoDB" id="10356982at2759"/>
<gene>
    <name evidence="1" type="ORF">NPIL_566411</name>
</gene>
<proteinExistence type="predicted"/>
<comment type="caution">
    <text evidence="1">The sequence shown here is derived from an EMBL/GenBank/DDBJ whole genome shotgun (WGS) entry which is preliminary data.</text>
</comment>
<dbReference type="EMBL" id="BMAW01044454">
    <property type="protein sequence ID" value="GFS44797.1"/>
    <property type="molecule type" value="Genomic_DNA"/>
</dbReference>
<dbReference type="AlphaFoldDB" id="A0A8X6KFA9"/>
<keyword evidence="2" id="KW-1185">Reference proteome</keyword>
<dbReference type="Proteomes" id="UP000887013">
    <property type="component" value="Unassembled WGS sequence"/>
</dbReference>